<evidence type="ECO:0000256" key="1">
    <source>
        <dbReference type="ARBA" id="ARBA00005622"/>
    </source>
</evidence>
<evidence type="ECO:0000313" key="3">
    <source>
        <dbReference type="EMBL" id="KAF2010796.1"/>
    </source>
</evidence>
<evidence type="ECO:0000256" key="2">
    <source>
        <dbReference type="ARBA" id="ARBA00022801"/>
    </source>
</evidence>
<dbReference type="SUPFAM" id="SSF53474">
    <property type="entry name" value="alpha/beta-Hydrolases"/>
    <property type="match status" value="1"/>
</dbReference>
<dbReference type="PANTHER" id="PTHR40841:SF2">
    <property type="entry name" value="SIDEROPHORE-DEGRADING ESTERASE (EUROFUNG)"/>
    <property type="match status" value="1"/>
</dbReference>
<dbReference type="InterPro" id="IPR000801">
    <property type="entry name" value="Esterase-like"/>
</dbReference>
<dbReference type="PANTHER" id="PTHR40841">
    <property type="entry name" value="SIDEROPHORE TRIACETYLFUSARININE C ESTERASE"/>
    <property type="match status" value="1"/>
</dbReference>
<sequence>MRVDPSPNPVTHTKLPYSGTTTHHLISSTNGQHYAIQISTPLDWAKTLDVRSNNIPVVYLLDGNTVFLTASEICWRGEMSPFFCGGAIVVAIGYTHDPTETKSLYNIIDRSYDYTLPEKEINEAATSIRTGGVDEFLDFVERDVKALVRREFPDITIAREAFFGHSFGALCAVHALFTGRAKFDVYYACSPSIWWAEESVLEEEARFLGKEIVDSGKGLPELQLMYGSLELTPIRRSRESDERWEERRQTAEARRMGGNIDDMYERLKRSTKFSKLGKYVFEGDHHGSVVNSALGRCLTAFLEEE</sequence>
<gene>
    <name evidence="3" type="ORF">BU24DRAFT_427000</name>
</gene>
<dbReference type="Proteomes" id="UP000799778">
    <property type="component" value="Unassembled WGS sequence"/>
</dbReference>
<dbReference type="OrthoDB" id="446683at2759"/>
<dbReference type="RefSeq" id="XP_033379135.1">
    <property type="nucleotide sequence ID" value="XM_033529112.1"/>
</dbReference>
<dbReference type="InterPro" id="IPR052558">
    <property type="entry name" value="Siderophore_Hydrolase_D"/>
</dbReference>
<dbReference type="Gene3D" id="3.40.50.1820">
    <property type="entry name" value="alpha/beta hydrolase"/>
    <property type="match status" value="1"/>
</dbReference>
<organism evidence="3 4">
    <name type="scientific">Aaosphaeria arxii CBS 175.79</name>
    <dbReference type="NCBI Taxonomy" id="1450172"/>
    <lineage>
        <taxon>Eukaryota</taxon>
        <taxon>Fungi</taxon>
        <taxon>Dikarya</taxon>
        <taxon>Ascomycota</taxon>
        <taxon>Pezizomycotina</taxon>
        <taxon>Dothideomycetes</taxon>
        <taxon>Pleosporomycetidae</taxon>
        <taxon>Pleosporales</taxon>
        <taxon>Pleosporales incertae sedis</taxon>
        <taxon>Aaosphaeria</taxon>
    </lineage>
</organism>
<name>A0A6A5XDB4_9PLEO</name>
<dbReference type="GeneID" id="54286509"/>
<dbReference type="AlphaFoldDB" id="A0A6A5XDB4"/>
<reference evidence="3" key="1">
    <citation type="journal article" date="2020" name="Stud. Mycol.">
        <title>101 Dothideomycetes genomes: a test case for predicting lifestyles and emergence of pathogens.</title>
        <authorList>
            <person name="Haridas S."/>
            <person name="Albert R."/>
            <person name="Binder M."/>
            <person name="Bloem J."/>
            <person name="Labutti K."/>
            <person name="Salamov A."/>
            <person name="Andreopoulos B."/>
            <person name="Baker S."/>
            <person name="Barry K."/>
            <person name="Bills G."/>
            <person name="Bluhm B."/>
            <person name="Cannon C."/>
            <person name="Castanera R."/>
            <person name="Culley D."/>
            <person name="Daum C."/>
            <person name="Ezra D."/>
            <person name="Gonzalez J."/>
            <person name="Henrissat B."/>
            <person name="Kuo A."/>
            <person name="Liang C."/>
            <person name="Lipzen A."/>
            <person name="Lutzoni F."/>
            <person name="Magnuson J."/>
            <person name="Mondo S."/>
            <person name="Nolan M."/>
            <person name="Ohm R."/>
            <person name="Pangilinan J."/>
            <person name="Park H.-J."/>
            <person name="Ramirez L."/>
            <person name="Alfaro M."/>
            <person name="Sun H."/>
            <person name="Tritt A."/>
            <person name="Yoshinaga Y."/>
            <person name="Zwiers L.-H."/>
            <person name="Turgeon B."/>
            <person name="Goodwin S."/>
            <person name="Spatafora J."/>
            <person name="Crous P."/>
            <person name="Grigoriev I."/>
        </authorList>
    </citation>
    <scope>NUCLEOTIDE SEQUENCE</scope>
    <source>
        <strain evidence="3">CBS 175.79</strain>
    </source>
</reference>
<protein>
    <recommendedName>
        <fullName evidence="5">Siderophore esterase IroE-like protein</fullName>
    </recommendedName>
</protein>
<accession>A0A6A5XDB4</accession>
<evidence type="ECO:0008006" key="5">
    <source>
        <dbReference type="Google" id="ProtNLM"/>
    </source>
</evidence>
<dbReference type="GO" id="GO:0016788">
    <property type="term" value="F:hydrolase activity, acting on ester bonds"/>
    <property type="evidence" value="ECO:0007669"/>
    <property type="project" value="TreeGrafter"/>
</dbReference>
<keyword evidence="4" id="KW-1185">Reference proteome</keyword>
<keyword evidence="2" id="KW-0378">Hydrolase</keyword>
<dbReference type="InterPro" id="IPR029058">
    <property type="entry name" value="AB_hydrolase_fold"/>
</dbReference>
<comment type="similarity">
    <text evidence="1">Belongs to the esterase D family.</text>
</comment>
<dbReference type="EMBL" id="ML978075">
    <property type="protein sequence ID" value="KAF2010796.1"/>
    <property type="molecule type" value="Genomic_DNA"/>
</dbReference>
<dbReference type="Pfam" id="PF00756">
    <property type="entry name" value="Esterase"/>
    <property type="match status" value="1"/>
</dbReference>
<evidence type="ECO:0000313" key="4">
    <source>
        <dbReference type="Proteomes" id="UP000799778"/>
    </source>
</evidence>
<proteinExistence type="inferred from homology"/>